<organism evidence="2 3">
    <name type="scientific">Ameca splendens</name>
    <dbReference type="NCBI Taxonomy" id="208324"/>
    <lineage>
        <taxon>Eukaryota</taxon>
        <taxon>Metazoa</taxon>
        <taxon>Chordata</taxon>
        <taxon>Craniata</taxon>
        <taxon>Vertebrata</taxon>
        <taxon>Euteleostomi</taxon>
        <taxon>Actinopterygii</taxon>
        <taxon>Neopterygii</taxon>
        <taxon>Teleostei</taxon>
        <taxon>Neoteleostei</taxon>
        <taxon>Acanthomorphata</taxon>
        <taxon>Ovalentaria</taxon>
        <taxon>Atherinomorphae</taxon>
        <taxon>Cyprinodontiformes</taxon>
        <taxon>Goodeidae</taxon>
        <taxon>Ameca</taxon>
    </lineage>
</organism>
<keyword evidence="3" id="KW-1185">Reference proteome</keyword>
<evidence type="ECO:0000313" key="3">
    <source>
        <dbReference type="Proteomes" id="UP001469553"/>
    </source>
</evidence>
<gene>
    <name evidence="2" type="ORF">AMECASPLE_012982</name>
</gene>
<evidence type="ECO:0000313" key="2">
    <source>
        <dbReference type="EMBL" id="MEQ2291390.1"/>
    </source>
</evidence>
<reference evidence="2 3" key="1">
    <citation type="submission" date="2021-06" db="EMBL/GenBank/DDBJ databases">
        <authorList>
            <person name="Palmer J.M."/>
        </authorList>
    </citation>
    <scope>NUCLEOTIDE SEQUENCE [LARGE SCALE GENOMIC DNA]</scope>
    <source>
        <strain evidence="2 3">AS_MEX2019</strain>
        <tissue evidence="2">Muscle</tissue>
    </source>
</reference>
<accession>A0ABV0YCM3</accession>
<proteinExistence type="predicted"/>
<feature type="region of interest" description="Disordered" evidence="1">
    <location>
        <begin position="87"/>
        <end position="106"/>
    </location>
</feature>
<comment type="caution">
    <text evidence="2">The sequence shown here is derived from an EMBL/GenBank/DDBJ whole genome shotgun (WGS) entry which is preliminary data.</text>
</comment>
<protein>
    <submittedName>
        <fullName evidence="2">Uncharacterized protein</fullName>
    </submittedName>
</protein>
<feature type="compositionally biased region" description="Polar residues" evidence="1">
    <location>
        <begin position="95"/>
        <end position="106"/>
    </location>
</feature>
<dbReference type="Proteomes" id="UP001469553">
    <property type="component" value="Unassembled WGS sequence"/>
</dbReference>
<name>A0ABV0YCM3_9TELE</name>
<dbReference type="EMBL" id="JAHRIP010029048">
    <property type="protein sequence ID" value="MEQ2291390.1"/>
    <property type="molecule type" value="Genomic_DNA"/>
</dbReference>
<evidence type="ECO:0000256" key="1">
    <source>
        <dbReference type="SAM" id="MobiDB-lite"/>
    </source>
</evidence>
<sequence length="106" mass="11832">MDFFCTSSLESFLKECHSSKSRLQLQAQPLKELTKPNSEEYSPACPPSNVPLKSQLRFAAEKGTTPTGDYWNKPAHSLPTTATVEKDLFPHRRAQTTNSINSSPIH</sequence>